<reference evidence="12" key="1">
    <citation type="submission" date="2021-01" db="UniProtKB">
        <authorList>
            <consortium name="EnsemblMetazoa"/>
        </authorList>
    </citation>
    <scope>IDENTIFICATION</scope>
</reference>
<evidence type="ECO:0000256" key="3">
    <source>
        <dbReference type="ARBA" id="ARBA00012483"/>
    </source>
</evidence>
<dbReference type="GeneID" id="111252414"/>
<keyword evidence="4" id="KW-0808">Transferase</keyword>
<dbReference type="OrthoDB" id="8062037at2759"/>
<dbReference type="FunFam" id="3.30.40.10:FF:000069">
    <property type="entry name" value="E3 ubiquitin-protein ligase RNF115"/>
    <property type="match status" value="1"/>
</dbReference>
<dbReference type="InterPro" id="IPR013083">
    <property type="entry name" value="Znf_RING/FYVE/PHD"/>
</dbReference>
<dbReference type="RefSeq" id="XP_022665996.1">
    <property type="nucleotide sequence ID" value="XM_022810261.1"/>
</dbReference>
<feature type="compositionally biased region" description="Low complexity" evidence="10">
    <location>
        <begin position="254"/>
        <end position="277"/>
    </location>
</feature>
<feature type="region of interest" description="Disordered" evidence="10">
    <location>
        <begin position="214"/>
        <end position="306"/>
    </location>
</feature>
<dbReference type="RefSeq" id="XP_022665998.1">
    <property type="nucleotide sequence ID" value="XM_022810263.1"/>
</dbReference>
<dbReference type="PROSITE" id="PS50089">
    <property type="entry name" value="ZF_RING_2"/>
    <property type="match status" value="1"/>
</dbReference>
<evidence type="ECO:0000256" key="5">
    <source>
        <dbReference type="ARBA" id="ARBA00022723"/>
    </source>
</evidence>
<dbReference type="Pfam" id="PF14369">
    <property type="entry name" value="Zn_ribbon_19"/>
    <property type="match status" value="1"/>
</dbReference>
<dbReference type="EC" id="2.3.2.27" evidence="3"/>
<dbReference type="GO" id="GO:0000209">
    <property type="term" value="P:protein polyubiquitination"/>
    <property type="evidence" value="ECO:0007669"/>
    <property type="project" value="UniProtKB-ARBA"/>
</dbReference>
<dbReference type="KEGG" id="vde:111252414"/>
<dbReference type="AlphaFoldDB" id="A0A7M7MI87"/>
<evidence type="ECO:0000259" key="11">
    <source>
        <dbReference type="PROSITE" id="PS50089"/>
    </source>
</evidence>
<dbReference type="RefSeq" id="XP_022665994.1">
    <property type="nucleotide sequence ID" value="XM_022810259.1"/>
</dbReference>
<dbReference type="GO" id="GO:0061630">
    <property type="term" value="F:ubiquitin protein ligase activity"/>
    <property type="evidence" value="ECO:0007669"/>
    <property type="project" value="UniProtKB-EC"/>
</dbReference>
<sequence length="306" mass="32269">MAEAAEAGGTESGGGRHARFYCHKCSLQILPVLPELLCPVCRGGFIEEMSDAVGERREGFAHVWANVLNRGNSSRLPMYLFNHIFTNLLESANTSGLGNLQGNGFIMPLHGNPGDYAWGHSGLDAVISNLLNQLDGAGPAPLTRQQIDAIPEMKISSDQVKSNLQCSVCMEDFTLDEIARRLECGHCFHANCITPWLQIHATCPICRLQLTKAAGGQGGNNPSTTTTTTSNPGHPGGATSTGTPSAFMWGDANSAPSLSSSSAPTSSSSGATTRPATFGSRFNPGAPSTSGAIQRRPATYQEDDCD</sequence>
<accession>A0A7M7MI87</accession>
<dbReference type="SMART" id="SM00184">
    <property type="entry name" value="RING"/>
    <property type="match status" value="1"/>
</dbReference>
<dbReference type="EnsemblMetazoa" id="XM_022810262">
    <property type="protein sequence ID" value="XP_022665997"/>
    <property type="gene ID" value="LOC111252414"/>
</dbReference>
<keyword evidence="13" id="KW-1185">Reference proteome</keyword>
<keyword evidence="7" id="KW-0833">Ubl conjugation pathway</keyword>
<comment type="catalytic activity">
    <reaction evidence="1">
        <text>S-ubiquitinyl-[E2 ubiquitin-conjugating enzyme]-L-cysteine + [acceptor protein]-L-lysine = [E2 ubiquitin-conjugating enzyme]-L-cysteine + N(6)-ubiquitinyl-[acceptor protein]-L-lysine.</text>
        <dbReference type="EC" id="2.3.2.27"/>
    </reaction>
</comment>
<comment type="pathway">
    <text evidence="2">Protein modification; protein ubiquitination.</text>
</comment>
<keyword evidence="5" id="KW-0479">Metal-binding</keyword>
<protein>
    <recommendedName>
        <fullName evidence="3">RING-type E3 ubiquitin transferase</fullName>
        <ecNumber evidence="3">2.3.2.27</ecNumber>
    </recommendedName>
</protein>
<evidence type="ECO:0000256" key="8">
    <source>
        <dbReference type="ARBA" id="ARBA00022833"/>
    </source>
</evidence>
<organism evidence="12 13">
    <name type="scientific">Varroa destructor</name>
    <name type="common">Honeybee mite</name>
    <dbReference type="NCBI Taxonomy" id="109461"/>
    <lineage>
        <taxon>Eukaryota</taxon>
        <taxon>Metazoa</taxon>
        <taxon>Ecdysozoa</taxon>
        <taxon>Arthropoda</taxon>
        <taxon>Chelicerata</taxon>
        <taxon>Arachnida</taxon>
        <taxon>Acari</taxon>
        <taxon>Parasitiformes</taxon>
        <taxon>Mesostigmata</taxon>
        <taxon>Gamasina</taxon>
        <taxon>Dermanyssoidea</taxon>
        <taxon>Varroidae</taxon>
        <taxon>Varroa</taxon>
    </lineage>
</organism>
<dbReference type="InterPro" id="IPR039525">
    <property type="entry name" value="RNF126-like_zinc-ribbon"/>
</dbReference>
<dbReference type="RefSeq" id="XP_022665997.1">
    <property type="nucleotide sequence ID" value="XM_022810262.1"/>
</dbReference>
<dbReference type="InterPro" id="IPR001841">
    <property type="entry name" value="Znf_RING"/>
</dbReference>
<dbReference type="EnsemblMetazoa" id="XM_022810261">
    <property type="protein sequence ID" value="XP_022665996"/>
    <property type="gene ID" value="LOC111252414"/>
</dbReference>
<evidence type="ECO:0000256" key="9">
    <source>
        <dbReference type="PROSITE-ProRule" id="PRU00175"/>
    </source>
</evidence>
<evidence type="ECO:0000256" key="7">
    <source>
        <dbReference type="ARBA" id="ARBA00022786"/>
    </source>
</evidence>
<dbReference type="Gene3D" id="3.30.40.10">
    <property type="entry name" value="Zinc/RING finger domain, C3HC4 (zinc finger)"/>
    <property type="match status" value="1"/>
</dbReference>
<dbReference type="InterPro" id="IPR051834">
    <property type="entry name" value="RING_finger_E3_ligase"/>
</dbReference>
<dbReference type="Proteomes" id="UP000594260">
    <property type="component" value="Unplaced"/>
</dbReference>
<dbReference type="FunCoup" id="A0A7M7MI87">
    <property type="interactions" value="119"/>
</dbReference>
<dbReference type="EnsemblMetazoa" id="XM_022810259">
    <property type="protein sequence ID" value="XP_022665994"/>
    <property type="gene ID" value="LOC111252414"/>
</dbReference>
<evidence type="ECO:0000256" key="10">
    <source>
        <dbReference type="SAM" id="MobiDB-lite"/>
    </source>
</evidence>
<feature type="domain" description="RING-type" evidence="11">
    <location>
        <begin position="166"/>
        <end position="207"/>
    </location>
</feature>
<dbReference type="PANTHER" id="PTHR45931:SF3">
    <property type="entry name" value="RING ZINC FINGER-CONTAINING PROTEIN"/>
    <property type="match status" value="1"/>
</dbReference>
<evidence type="ECO:0000256" key="2">
    <source>
        <dbReference type="ARBA" id="ARBA00004906"/>
    </source>
</evidence>
<dbReference type="GO" id="GO:0008270">
    <property type="term" value="F:zinc ion binding"/>
    <property type="evidence" value="ECO:0007669"/>
    <property type="project" value="UniProtKB-KW"/>
</dbReference>
<dbReference type="GO" id="GO:0005634">
    <property type="term" value="C:nucleus"/>
    <property type="evidence" value="ECO:0007669"/>
    <property type="project" value="TreeGrafter"/>
</dbReference>
<feature type="compositionally biased region" description="Low complexity" evidence="10">
    <location>
        <begin position="220"/>
        <end position="233"/>
    </location>
</feature>
<name>A0A7M7MI87_VARDE</name>
<dbReference type="GO" id="GO:0006511">
    <property type="term" value="P:ubiquitin-dependent protein catabolic process"/>
    <property type="evidence" value="ECO:0007669"/>
    <property type="project" value="TreeGrafter"/>
</dbReference>
<dbReference type="Pfam" id="PF13639">
    <property type="entry name" value="zf-RING_2"/>
    <property type="match status" value="1"/>
</dbReference>
<evidence type="ECO:0000313" key="12">
    <source>
        <dbReference type="EnsemblMetazoa" id="XP_022665997"/>
    </source>
</evidence>
<evidence type="ECO:0000256" key="6">
    <source>
        <dbReference type="ARBA" id="ARBA00022771"/>
    </source>
</evidence>
<dbReference type="SUPFAM" id="SSF57850">
    <property type="entry name" value="RING/U-box"/>
    <property type="match status" value="1"/>
</dbReference>
<dbReference type="PANTHER" id="PTHR45931">
    <property type="entry name" value="SI:CH211-59O9.10"/>
    <property type="match status" value="1"/>
</dbReference>
<keyword evidence="6 9" id="KW-0863">Zinc-finger</keyword>
<dbReference type="InParanoid" id="A0A7M7MI87"/>
<evidence type="ECO:0000256" key="4">
    <source>
        <dbReference type="ARBA" id="ARBA00022679"/>
    </source>
</evidence>
<keyword evidence="8" id="KW-0862">Zinc</keyword>
<proteinExistence type="predicted"/>
<dbReference type="EnsemblMetazoa" id="XM_022810263">
    <property type="protein sequence ID" value="XP_022665998"/>
    <property type="gene ID" value="LOC111252414"/>
</dbReference>
<evidence type="ECO:0000256" key="1">
    <source>
        <dbReference type="ARBA" id="ARBA00000900"/>
    </source>
</evidence>
<dbReference type="OMA" id="PNSDFTC"/>
<evidence type="ECO:0000313" key="13">
    <source>
        <dbReference type="Proteomes" id="UP000594260"/>
    </source>
</evidence>